<keyword evidence="2" id="KW-1133">Transmembrane helix</keyword>
<keyword evidence="2" id="KW-0472">Membrane</keyword>
<organism evidence="3 4">
    <name type="scientific">Pseudopithomyces chartarum</name>
    <dbReference type="NCBI Taxonomy" id="1892770"/>
    <lineage>
        <taxon>Eukaryota</taxon>
        <taxon>Fungi</taxon>
        <taxon>Dikarya</taxon>
        <taxon>Ascomycota</taxon>
        <taxon>Pezizomycotina</taxon>
        <taxon>Dothideomycetes</taxon>
        <taxon>Pleosporomycetidae</taxon>
        <taxon>Pleosporales</taxon>
        <taxon>Massarineae</taxon>
        <taxon>Didymosphaeriaceae</taxon>
        <taxon>Pseudopithomyces</taxon>
    </lineage>
</organism>
<dbReference type="EMBL" id="WVTA01000001">
    <property type="protein sequence ID" value="KAK3216576.1"/>
    <property type="molecule type" value="Genomic_DNA"/>
</dbReference>
<protein>
    <submittedName>
        <fullName evidence="3">Uncharacterized protein</fullName>
    </submittedName>
</protein>
<feature type="transmembrane region" description="Helical" evidence="2">
    <location>
        <begin position="36"/>
        <end position="60"/>
    </location>
</feature>
<evidence type="ECO:0000256" key="2">
    <source>
        <dbReference type="SAM" id="Phobius"/>
    </source>
</evidence>
<dbReference type="Proteomes" id="UP001280581">
    <property type="component" value="Unassembled WGS sequence"/>
</dbReference>
<feature type="transmembrane region" description="Helical" evidence="2">
    <location>
        <begin position="487"/>
        <end position="508"/>
    </location>
</feature>
<gene>
    <name evidence="3" type="ORF">GRF29_1g290748</name>
</gene>
<evidence type="ECO:0000256" key="1">
    <source>
        <dbReference type="SAM" id="MobiDB-lite"/>
    </source>
</evidence>
<feature type="compositionally biased region" description="Polar residues" evidence="1">
    <location>
        <begin position="604"/>
        <end position="622"/>
    </location>
</feature>
<proteinExistence type="predicted"/>
<evidence type="ECO:0000313" key="4">
    <source>
        <dbReference type="Proteomes" id="UP001280581"/>
    </source>
</evidence>
<feature type="region of interest" description="Disordered" evidence="1">
    <location>
        <begin position="602"/>
        <end position="622"/>
    </location>
</feature>
<dbReference type="AlphaFoldDB" id="A0AAN6RMG7"/>
<name>A0AAN6RMG7_9PLEO</name>
<comment type="caution">
    <text evidence="3">The sequence shown here is derived from an EMBL/GenBank/DDBJ whole genome shotgun (WGS) entry which is preliminary data.</text>
</comment>
<sequence>MSEIENRYAYRGVWVNQMDGSSKGRTITVDAKTSTIIVALLAVMSTIGAAHLWSLLLFVFHQQRASGRPENALFRQQQALIRASPTPGSFVTEMIKLWWTWRRKSRVLSQCLLPAFFSLVFSASTLTASVFSSAIVSSSDIEVLVDSPYCGFRNATRAFLEKTNPFEGNYISTYENIGESYVLDCYTNDSISRSGCNNIFVKPNIPFTVEEIQCPFSPDMCATKNSSAIVMDSGLLDMNEHFGFNLESKDRVQFRRRTTCSVLPSHGYQTMLNASDISYEEKTYYMPEPIYYSPEEQFAASLYGGLTDRSGKSYFGDSSYLHQVTALRSLFSTNSTQTYGLQGKIDSEMYRVSCKEDGFCWTPIPGISQDEADLVLITITLGGIFYYPDHTFGTLGYTIQYQMPGKLPLQIGKRSNLPDDQWKVEAIFQDSKVWAILQILLADYAIGAQATEPHAYEYVNKPVTEAEKSVCHSMRMKKSGGFANINVIGLSVTIGLSCTFMILDLILLKSLPHMPFFRRKLAPRIDRGIQDSVFQLQRRAYEAHGRGEWENLNEQIPNTNDMEKLFELPLASVPEPMATSFVAPKEAAQSVGKVVLHAVEDENQTGLSSSRNDSVTLDNGAQ</sequence>
<keyword evidence="4" id="KW-1185">Reference proteome</keyword>
<evidence type="ECO:0000313" key="3">
    <source>
        <dbReference type="EMBL" id="KAK3216576.1"/>
    </source>
</evidence>
<accession>A0AAN6RMG7</accession>
<keyword evidence="2" id="KW-0812">Transmembrane</keyword>
<reference evidence="3 4" key="1">
    <citation type="submission" date="2021-02" db="EMBL/GenBank/DDBJ databases">
        <title>Genome assembly of Pseudopithomyces chartarum.</title>
        <authorList>
            <person name="Jauregui R."/>
            <person name="Singh J."/>
            <person name="Voisey C."/>
        </authorList>
    </citation>
    <scope>NUCLEOTIDE SEQUENCE [LARGE SCALE GENOMIC DNA]</scope>
    <source>
        <strain evidence="3 4">AGR01</strain>
    </source>
</reference>